<evidence type="ECO:0000313" key="3">
    <source>
        <dbReference type="Proteomes" id="UP000199118"/>
    </source>
</evidence>
<organism evidence="2 3">
    <name type="scientific">Albimonas donghaensis</name>
    <dbReference type="NCBI Taxonomy" id="356660"/>
    <lineage>
        <taxon>Bacteria</taxon>
        <taxon>Pseudomonadati</taxon>
        <taxon>Pseudomonadota</taxon>
        <taxon>Alphaproteobacteria</taxon>
        <taxon>Rhodobacterales</taxon>
        <taxon>Paracoccaceae</taxon>
        <taxon>Albimonas</taxon>
    </lineage>
</organism>
<dbReference type="OrthoDB" id="9788260at2"/>
<feature type="domain" description="Serine aminopeptidase S33" evidence="1">
    <location>
        <begin position="68"/>
        <end position="326"/>
    </location>
</feature>
<dbReference type="InterPro" id="IPR022742">
    <property type="entry name" value="Hydrolase_4"/>
</dbReference>
<name>A0A1H3A8U4_9RHOB</name>
<dbReference type="Proteomes" id="UP000199118">
    <property type="component" value="Unassembled WGS sequence"/>
</dbReference>
<keyword evidence="3" id="KW-1185">Reference proteome</keyword>
<dbReference type="AlphaFoldDB" id="A0A1H3A8U4"/>
<dbReference type="STRING" id="356660.SAMN05444336_10499"/>
<dbReference type="EMBL" id="FNMZ01000004">
    <property type="protein sequence ID" value="SDX25995.1"/>
    <property type="molecule type" value="Genomic_DNA"/>
</dbReference>
<sequence length="349" mass="35573">MSAPDVGGDGGEAPWLGGLAGGPAPARCEWLGDGAGTRLRVALWPAETGAGAGTGSGPGSGTGAGAVPRGHVILFPGRTEYLEKYAPLAGLLAARGFAVASLDWRGQGLSDRLAGRLGHVGDFAEFQRDVAALTAWAPVAALPGPRVLAAHSMGGCIGLRAILTGALSSADARPAAAIFSGPMWRFGLTGVTLAAARFLSCAAVRLGFGRHAARKGAPDSTYVLDVGYDGNLLTPDRPVWDALAEQARAHPELTLAMPTWGWLDAGFRETAALRAAPAPTPAVPRLLLLGAEEAIVSPEGVRAHAARGEGAELAVIEGGRHETLMDAPDSAVGRQVWAAIDGFLAKQGI</sequence>
<dbReference type="InterPro" id="IPR029058">
    <property type="entry name" value="AB_hydrolase_fold"/>
</dbReference>
<dbReference type="Gene3D" id="3.40.50.1820">
    <property type="entry name" value="alpha/beta hydrolase"/>
    <property type="match status" value="1"/>
</dbReference>
<accession>A0A1H3A8U4</accession>
<dbReference type="Pfam" id="PF12146">
    <property type="entry name" value="Hydrolase_4"/>
    <property type="match status" value="1"/>
</dbReference>
<proteinExistence type="predicted"/>
<dbReference type="InterPro" id="IPR051044">
    <property type="entry name" value="MAG_DAG_Lipase"/>
</dbReference>
<dbReference type="SUPFAM" id="SSF53474">
    <property type="entry name" value="alpha/beta-Hydrolases"/>
    <property type="match status" value="1"/>
</dbReference>
<reference evidence="2 3" key="1">
    <citation type="submission" date="2016-10" db="EMBL/GenBank/DDBJ databases">
        <authorList>
            <person name="de Groot N.N."/>
        </authorList>
    </citation>
    <scope>NUCLEOTIDE SEQUENCE [LARGE SCALE GENOMIC DNA]</scope>
    <source>
        <strain evidence="2 3">DSM 17890</strain>
    </source>
</reference>
<dbReference type="PANTHER" id="PTHR11614">
    <property type="entry name" value="PHOSPHOLIPASE-RELATED"/>
    <property type="match status" value="1"/>
</dbReference>
<dbReference type="RefSeq" id="WP_092682297.1">
    <property type="nucleotide sequence ID" value="NZ_FNMZ01000004.1"/>
</dbReference>
<protein>
    <submittedName>
        <fullName evidence="2">Lysophospholipase</fullName>
    </submittedName>
</protein>
<evidence type="ECO:0000313" key="2">
    <source>
        <dbReference type="EMBL" id="SDX25995.1"/>
    </source>
</evidence>
<gene>
    <name evidence="2" type="ORF">SAMN05444336_10499</name>
</gene>
<evidence type="ECO:0000259" key="1">
    <source>
        <dbReference type="Pfam" id="PF12146"/>
    </source>
</evidence>